<feature type="compositionally biased region" description="Basic residues" evidence="1">
    <location>
        <begin position="685"/>
        <end position="694"/>
    </location>
</feature>
<feature type="compositionally biased region" description="Polar residues" evidence="1">
    <location>
        <begin position="399"/>
        <end position="409"/>
    </location>
</feature>
<organism evidence="2 3">
    <name type="scientific">Mycena metata</name>
    <dbReference type="NCBI Taxonomy" id="1033252"/>
    <lineage>
        <taxon>Eukaryota</taxon>
        <taxon>Fungi</taxon>
        <taxon>Dikarya</taxon>
        <taxon>Basidiomycota</taxon>
        <taxon>Agaricomycotina</taxon>
        <taxon>Agaricomycetes</taxon>
        <taxon>Agaricomycetidae</taxon>
        <taxon>Agaricales</taxon>
        <taxon>Marasmiineae</taxon>
        <taxon>Mycenaceae</taxon>
        <taxon>Mycena</taxon>
    </lineage>
</organism>
<feature type="compositionally biased region" description="Low complexity" evidence="1">
    <location>
        <begin position="553"/>
        <end position="580"/>
    </location>
</feature>
<feature type="compositionally biased region" description="Low complexity" evidence="1">
    <location>
        <begin position="718"/>
        <end position="728"/>
    </location>
</feature>
<feature type="compositionally biased region" description="Basic and acidic residues" evidence="1">
    <location>
        <begin position="805"/>
        <end position="818"/>
    </location>
</feature>
<accession>A0AAD7HBB0</accession>
<name>A0AAD7HBB0_9AGAR</name>
<feature type="region of interest" description="Disordered" evidence="1">
    <location>
        <begin position="602"/>
        <end position="637"/>
    </location>
</feature>
<evidence type="ECO:0000313" key="2">
    <source>
        <dbReference type="EMBL" id="KAJ7716377.1"/>
    </source>
</evidence>
<gene>
    <name evidence="2" type="ORF">B0H16DRAFT_1741304</name>
</gene>
<keyword evidence="3" id="KW-1185">Reference proteome</keyword>
<proteinExistence type="predicted"/>
<feature type="region of interest" description="Disordered" evidence="1">
    <location>
        <begin position="512"/>
        <end position="535"/>
    </location>
</feature>
<feature type="region of interest" description="Disordered" evidence="1">
    <location>
        <begin position="755"/>
        <end position="849"/>
    </location>
</feature>
<feature type="compositionally biased region" description="Basic residues" evidence="1">
    <location>
        <begin position="324"/>
        <end position="335"/>
    </location>
</feature>
<feature type="region of interest" description="Disordered" evidence="1">
    <location>
        <begin position="553"/>
        <end position="590"/>
    </location>
</feature>
<feature type="region of interest" description="Disordered" evidence="1">
    <location>
        <begin position="175"/>
        <end position="196"/>
    </location>
</feature>
<feature type="region of interest" description="Disordered" evidence="1">
    <location>
        <begin position="675"/>
        <end position="740"/>
    </location>
</feature>
<feature type="compositionally biased region" description="Acidic residues" evidence="1">
    <location>
        <begin position="373"/>
        <end position="387"/>
    </location>
</feature>
<feature type="compositionally biased region" description="Pro residues" evidence="1">
    <location>
        <begin position="606"/>
        <end position="615"/>
    </location>
</feature>
<reference evidence="2" key="1">
    <citation type="submission" date="2023-03" db="EMBL/GenBank/DDBJ databases">
        <title>Massive genome expansion in bonnet fungi (Mycena s.s.) driven by repeated elements and novel gene families across ecological guilds.</title>
        <authorList>
            <consortium name="Lawrence Berkeley National Laboratory"/>
            <person name="Harder C.B."/>
            <person name="Miyauchi S."/>
            <person name="Viragh M."/>
            <person name="Kuo A."/>
            <person name="Thoen E."/>
            <person name="Andreopoulos B."/>
            <person name="Lu D."/>
            <person name="Skrede I."/>
            <person name="Drula E."/>
            <person name="Henrissat B."/>
            <person name="Morin E."/>
            <person name="Kohler A."/>
            <person name="Barry K."/>
            <person name="LaButti K."/>
            <person name="Morin E."/>
            <person name="Salamov A."/>
            <person name="Lipzen A."/>
            <person name="Mereny Z."/>
            <person name="Hegedus B."/>
            <person name="Baldrian P."/>
            <person name="Stursova M."/>
            <person name="Weitz H."/>
            <person name="Taylor A."/>
            <person name="Grigoriev I.V."/>
            <person name="Nagy L.G."/>
            <person name="Martin F."/>
            <person name="Kauserud H."/>
        </authorList>
    </citation>
    <scope>NUCLEOTIDE SEQUENCE</scope>
    <source>
        <strain evidence="2">CBHHK182m</strain>
    </source>
</reference>
<feature type="region of interest" description="Disordered" evidence="1">
    <location>
        <begin position="319"/>
        <end position="437"/>
    </location>
</feature>
<protein>
    <submittedName>
        <fullName evidence="2">Uncharacterized protein</fullName>
    </submittedName>
</protein>
<dbReference type="AlphaFoldDB" id="A0AAD7HBB0"/>
<comment type="caution">
    <text evidence="2">The sequence shown here is derived from an EMBL/GenBank/DDBJ whole genome shotgun (WGS) entry which is preliminary data.</text>
</comment>
<feature type="compositionally biased region" description="Low complexity" evidence="1">
    <location>
        <begin position="423"/>
        <end position="435"/>
    </location>
</feature>
<dbReference type="Proteomes" id="UP001215598">
    <property type="component" value="Unassembled WGS sequence"/>
</dbReference>
<feature type="compositionally biased region" description="Low complexity" evidence="1">
    <location>
        <begin position="363"/>
        <end position="372"/>
    </location>
</feature>
<dbReference type="EMBL" id="JARKIB010000292">
    <property type="protein sequence ID" value="KAJ7716377.1"/>
    <property type="molecule type" value="Genomic_DNA"/>
</dbReference>
<sequence length="849" mass="91179">MQRAWFTEYPEEPLLGLPEVDEEGNAPDLTPEEAQRLGEALENRMKRLDNWFRHHSKKVNIVTATQRGAEDSLASLLFEKKEPRHRPLRAIERFQKMYPKEVDAALEQAGFYDTSEGDMSRDLLSLDDDSPDDVKQRQSARMTLRTRVVRAVYSELSDEEKAHIDELVEEEKKEFAERAKNKSPPELAPNGTSVRQPEQYQVAIDEAPEVLVKVHRAIQLKTGWFGMTILGGPNPRYGGGLSMKVVCFGETAVGNDFETAHAAFDDAVSKPFQAFLKRSFPLGVRRARALQTVDVPDEQLPPLDGLFRLPDEKLEPATIDVPKRSKPKRKRKKKAPAGSIAVNIVVEKPSNAPVRNDPPSQFSADTSAAVSEDAADDAAGDNDDLVDSWDMGNDAPDQASFSDNDQANDSHMWPPGMPQPSSPATAGRAAAAERGGLPGGATYVSAFDRLIDPQLRGEGTPLQRPKPRSAYHGAEFYRPVPLSPTIDTDSRFFQHLPKSTSVLGFTFPSTSLPTSSTAPADVGGRPGDLYRRMASSSSNPAATSWIAAHRSVSGSCASPTPSAPGGSSPDAPGPSARAGSTAAAPQGPTKAATTALAILASFPPSTAQPPAPAPNAPAATAQEDPPPPIFINSRPMANPPVVAKAKTVPKAKAKAVPKAKASAAKEKAAAKMAGKVAKVMEKAPAKGRGKAKKRSMGDEENDAGSLDNAAIQPSPDGTAAAASTSTSAPQLIYTTSGRNNTMALNRRADAAIAARAEAERKRKARTFNPDGPTPIVCIPAHRSGRQGQPTRLADNTLAQLPSRGSRADQIRRREQKERDEEELARQLLISPRKRRAPQASGAAAKKQRR</sequence>
<evidence type="ECO:0000313" key="3">
    <source>
        <dbReference type="Proteomes" id="UP001215598"/>
    </source>
</evidence>
<evidence type="ECO:0000256" key="1">
    <source>
        <dbReference type="SAM" id="MobiDB-lite"/>
    </source>
</evidence>